<evidence type="ECO:0000256" key="1">
    <source>
        <dbReference type="ARBA" id="ARBA00007733"/>
    </source>
</evidence>
<dbReference type="Gene3D" id="3.40.50.300">
    <property type="entry name" value="P-loop containing nucleotide triphosphate hydrolases"/>
    <property type="match status" value="1"/>
</dbReference>
<dbReference type="InterPro" id="IPR015760">
    <property type="entry name" value="TIF_IF2"/>
</dbReference>
<dbReference type="SUPFAM" id="SSF50447">
    <property type="entry name" value="Translation proteins"/>
    <property type="match status" value="1"/>
</dbReference>
<dbReference type="PRINTS" id="PR00315">
    <property type="entry name" value="ELONGATNFCT"/>
</dbReference>
<organism evidence="7 8">
    <name type="scientific">Candidatus Roizmanbacteria bacterium RIFCSPHIGHO2_02_FULL_40_9</name>
    <dbReference type="NCBI Taxonomy" id="1802042"/>
    <lineage>
        <taxon>Bacteria</taxon>
        <taxon>Candidatus Roizmaniibacteriota</taxon>
    </lineage>
</organism>
<keyword evidence="3" id="KW-0547">Nucleotide-binding</keyword>
<evidence type="ECO:0000259" key="6">
    <source>
        <dbReference type="PROSITE" id="PS51722"/>
    </source>
</evidence>
<dbReference type="CDD" id="cd01887">
    <property type="entry name" value="IF2_eIF5B"/>
    <property type="match status" value="1"/>
</dbReference>
<dbReference type="InterPro" id="IPR000795">
    <property type="entry name" value="T_Tr_GTP-bd_dom"/>
</dbReference>
<keyword evidence="2" id="KW-0396">Initiation factor</keyword>
<dbReference type="SUPFAM" id="SSF52540">
    <property type="entry name" value="P-loop containing nucleoside triphosphate hydrolases"/>
    <property type="match status" value="1"/>
</dbReference>
<dbReference type="Gene3D" id="2.40.30.10">
    <property type="entry name" value="Translation factors"/>
    <property type="match status" value="2"/>
</dbReference>
<comment type="similarity">
    <text evidence="1">Belongs to the TRAFAC class translation factor GTPase superfamily. Classic translation factor GTPase family. IF-2 subfamily.</text>
</comment>
<gene>
    <name evidence="7" type="ORF">A3D06_00085</name>
</gene>
<comment type="caution">
    <text evidence="7">The sequence shown here is derived from an EMBL/GenBank/DDBJ whole genome shotgun (WGS) entry which is preliminary data.</text>
</comment>
<dbReference type="PANTHER" id="PTHR43381:SF4">
    <property type="entry name" value="EUKARYOTIC TRANSLATION INITIATION FACTOR 5B"/>
    <property type="match status" value="1"/>
</dbReference>
<dbReference type="SUPFAM" id="SSF52156">
    <property type="entry name" value="Initiation factor IF2/eIF5b, domain 3"/>
    <property type="match status" value="1"/>
</dbReference>
<dbReference type="InterPro" id="IPR009000">
    <property type="entry name" value="Transl_B-barrel_sf"/>
</dbReference>
<dbReference type="PANTHER" id="PTHR43381">
    <property type="entry name" value="TRANSLATION INITIATION FACTOR IF-2-RELATED"/>
    <property type="match status" value="1"/>
</dbReference>
<dbReference type="GO" id="GO:0003743">
    <property type="term" value="F:translation initiation factor activity"/>
    <property type="evidence" value="ECO:0007669"/>
    <property type="project" value="UniProtKB-KW"/>
</dbReference>
<sequence length="480" mass="52533">MNRPPVVVVLGHVDHGKTTLLDYIRKSDVANKEAGNITQKIGGYETEVPIKGYQTNRITFIDTPGHEAFSALRLRGANVADIAILLVDATASVQPQTIESISHILQAKIPYVVAANKIDMPSAQIDRIKKDLAKHNVLTEGFGGSIPIVPISAKTGQGVNDLLEAILYLASESNLTFEEDAKIEAYVIETHHEKAGLAVACIIKNGTMKVADTIYAGDKEAKIRSLISDRGISLQKVLPSAPFVVFGFKEMPLVGVKITEQPVTNEAEAVSPADQKEGFDDFFEADDTKKLRVIIRADSQGSLEAILPPLLKNGNIEVVLSSVGEVAKSDIFLARISKAIIIGFNTHISKPIEKLASEEKVIIKTYNIIYNLFEELEEVSTLLKEKESREKSLKGEAKIQAVFTIENNRIAGVKVNKGRIDIKDKIELYRGGQLKAETQVTSIKQRAKAVKEVKKDQEAGLLFEPELDIQAGDVIKSYSI</sequence>
<dbReference type="InterPro" id="IPR036925">
    <property type="entry name" value="TIF_IF2_dom3_sf"/>
</dbReference>
<dbReference type="InterPro" id="IPR053905">
    <property type="entry name" value="EF-G-like_DII"/>
</dbReference>
<dbReference type="EMBL" id="MFZS01000025">
    <property type="protein sequence ID" value="OGK28842.1"/>
    <property type="molecule type" value="Genomic_DNA"/>
</dbReference>
<dbReference type="InterPro" id="IPR027417">
    <property type="entry name" value="P-loop_NTPase"/>
</dbReference>
<evidence type="ECO:0000313" key="7">
    <source>
        <dbReference type="EMBL" id="OGK28842.1"/>
    </source>
</evidence>
<evidence type="ECO:0000256" key="2">
    <source>
        <dbReference type="ARBA" id="ARBA00022540"/>
    </source>
</evidence>
<dbReference type="PROSITE" id="PS51722">
    <property type="entry name" value="G_TR_2"/>
    <property type="match status" value="1"/>
</dbReference>
<dbReference type="Pfam" id="PF11987">
    <property type="entry name" value="IF-2"/>
    <property type="match status" value="1"/>
</dbReference>
<reference evidence="7 8" key="1">
    <citation type="journal article" date="2016" name="Nat. Commun.">
        <title>Thousands of microbial genomes shed light on interconnected biogeochemical processes in an aquifer system.</title>
        <authorList>
            <person name="Anantharaman K."/>
            <person name="Brown C.T."/>
            <person name="Hug L.A."/>
            <person name="Sharon I."/>
            <person name="Castelle C.J."/>
            <person name="Probst A.J."/>
            <person name="Thomas B.C."/>
            <person name="Singh A."/>
            <person name="Wilkins M.J."/>
            <person name="Karaoz U."/>
            <person name="Brodie E.L."/>
            <person name="Williams K.H."/>
            <person name="Hubbard S.S."/>
            <person name="Banfield J.F."/>
        </authorList>
    </citation>
    <scope>NUCLEOTIDE SEQUENCE [LARGE SCALE GENOMIC DNA]</scope>
</reference>
<evidence type="ECO:0000256" key="4">
    <source>
        <dbReference type="ARBA" id="ARBA00022917"/>
    </source>
</evidence>
<dbReference type="Pfam" id="PF22042">
    <property type="entry name" value="EF-G_D2"/>
    <property type="match status" value="1"/>
</dbReference>
<dbReference type="NCBIfam" id="TIGR00231">
    <property type="entry name" value="small_GTP"/>
    <property type="match status" value="1"/>
</dbReference>
<dbReference type="FunFam" id="3.40.50.10050:FF:000001">
    <property type="entry name" value="Translation initiation factor IF-2"/>
    <property type="match status" value="1"/>
</dbReference>
<name>A0A1F7HDN7_9BACT</name>
<evidence type="ECO:0000256" key="3">
    <source>
        <dbReference type="ARBA" id="ARBA00022741"/>
    </source>
</evidence>
<dbReference type="GO" id="GO:0005525">
    <property type="term" value="F:GTP binding"/>
    <property type="evidence" value="ECO:0007669"/>
    <property type="project" value="UniProtKB-KW"/>
</dbReference>
<dbReference type="InterPro" id="IPR005225">
    <property type="entry name" value="Small_GTP-bd"/>
</dbReference>
<dbReference type="Pfam" id="PF00009">
    <property type="entry name" value="GTP_EFTU"/>
    <property type="match status" value="1"/>
</dbReference>
<dbReference type="GO" id="GO:0005737">
    <property type="term" value="C:cytoplasm"/>
    <property type="evidence" value="ECO:0007669"/>
    <property type="project" value="TreeGrafter"/>
</dbReference>
<protein>
    <recommendedName>
        <fullName evidence="6">Tr-type G domain-containing protein</fullName>
    </recommendedName>
</protein>
<dbReference type="GO" id="GO:0003924">
    <property type="term" value="F:GTPase activity"/>
    <property type="evidence" value="ECO:0007669"/>
    <property type="project" value="InterPro"/>
</dbReference>
<dbReference type="Gene3D" id="3.40.50.10050">
    <property type="entry name" value="Translation initiation factor IF- 2, domain 3"/>
    <property type="match status" value="1"/>
</dbReference>
<dbReference type="Proteomes" id="UP000177027">
    <property type="component" value="Unassembled WGS sequence"/>
</dbReference>
<proteinExistence type="inferred from homology"/>
<evidence type="ECO:0000313" key="8">
    <source>
        <dbReference type="Proteomes" id="UP000177027"/>
    </source>
</evidence>
<evidence type="ECO:0000256" key="5">
    <source>
        <dbReference type="ARBA" id="ARBA00023134"/>
    </source>
</evidence>
<dbReference type="InterPro" id="IPR023115">
    <property type="entry name" value="TIF_IF2_dom3"/>
</dbReference>
<accession>A0A1F7HDN7</accession>
<feature type="domain" description="Tr-type G" evidence="6">
    <location>
        <begin position="2"/>
        <end position="175"/>
    </location>
</feature>
<keyword evidence="5" id="KW-0342">GTP-binding</keyword>
<dbReference type="FunFam" id="3.40.50.300:FF:000019">
    <property type="entry name" value="Translation initiation factor IF-2"/>
    <property type="match status" value="1"/>
</dbReference>
<keyword evidence="4" id="KW-0648">Protein biosynthesis</keyword>
<dbReference type="AlphaFoldDB" id="A0A1F7HDN7"/>